<evidence type="ECO:0000256" key="4">
    <source>
        <dbReference type="ARBA" id="ARBA00022692"/>
    </source>
</evidence>
<dbReference type="PANTHER" id="PTHR11403:SF7">
    <property type="entry name" value="CYTOCHROME C OXIDASE SUBUNIT 3"/>
    <property type="match status" value="1"/>
</dbReference>
<dbReference type="InterPro" id="IPR024791">
    <property type="entry name" value="Cyt_c/ubiquinol_Oxase_su3"/>
</dbReference>
<proteinExistence type="inferred from homology"/>
<dbReference type="InterPro" id="IPR035973">
    <property type="entry name" value="Cyt_c_oxidase_su3-like_sf"/>
</dbReference>
<comment type="function">
    <text evidence="8">Component of the cytochrome c oxidase, the last enzyme in the mitochondrial electron transport chain which drives oxidative phosphorylation. The respiratory chain contains 3 multisubunit complexes succinate dehydrogenase (complex II, CII), ubiquinol-cytochrome c oxidoreductase (cytochrome b-c1 complex, complex III, CIII) and cytochrome c oxidase (complex IV, CIV), that cooperate to transfer electrons derived from NADH and succinate to molecular oxygen, creating an electrochemical gradient over the inner membrane that drives transmembrane transport and the ATP synthase. Cytochrome c oxidase is the component of the respiratory chain that catalyzes the reduction of oxygen to water. Electrons originating from reduced cytochrome c in the intermembrane space (IMS) are transferred via the dinuclear copper A center (CU(A)) of subunit 2 and heme A of subunit 1 to the active site in subunit 1, a binuclear center (BNC) formed by heme A3 and copper B (CU(B)). The BNC reduces molecular oxygen to 2 water molecules using 4 electrons from cytochrome c in the IMS and 4 protons from the mitochondrial matrix.</text>
</comment>
<keyword evidence="6 9" id="KW-1133">Transmembrane helix</keyword>
<feature type="transmembrane region" description="Helical" evidence="9">
    <location>
        <begin position="74"/>
        <end position="96"/>
    </location>
</feature>
<dbReference type="AlphaFoldDB" id="A0A4Y6I4S5"/>
<dbReference type="GO" id="GO:0016020">
    <property type="term" value="C:membrane"/>
    <property type="evidence" value="ECO:0007669"/>
    <property type="project" value="UniProtKB-SubCell"/>
</dbReference>
<feature type="transmembrane region" description="Helical" evidence="9">
    <location>
        <begin position="108"/>
        <end position="126"/>
    </location>
</feature>
<evidence type="ECO:0000256" key="7">
    <source>
        <dbReference type="ARBA" id="ARBA00023136"/>
    </source>
</evidence>
<dbReference type="SUPFAM" id="SSF81452">
    <property type="entry name" value="Cytochrome c oxidase subunit III-like"/>
    <property type="match status" value="1"/>
</dbReference>
<geneLocation type="mitochondrion" evidence="11"/>
<feature type="domain" description="Heme-copper oxidase subunit III family profile" evidence="10">
    <location>
        <begin position="1"/>
        <end position="208"/>
    </location>
</feature>
<dbReference type="PROSITE" id="PS50253">
    <property type="entry name" value="COX3"/>
    <property type="match status" value="1"/>
</dbReference>
<evidence type="ECO:0000256" key="8">
    <source>
        <dbReference type="RuleBase" id="RU003375"/>
    </source>
</evidence>
<protein>
    <recommendedName>
        <fullName evidence="3 8">Cytochrome c oxidase subunit 3</fullName>
    </recommendedName>
</protein>
<dbReference type="PANTHER" id="PTHR11403">
    <property type="entry name" value="CYTOCHROME C OXIDASE SUBUNIT III"/>
    <property type="match status" value="1"/>
</dbReference>
<evidence type="ECO:0000259" key="10">
    <source>
        <dbReference type="PROSITE" id="PS50253"/>
    </source>
</evidence>
<dbReference type="Gene3D" id="1.20.120.80">
    <property type="entry name" value="Cytochrome c oxidase, subunit III, four-helix bundle"/>
    <property type="match status" value="1"/>
</dbReference>
<keyword evidence="5" id="KW-1278">Translocase</keyword>
<evidence type="ECO:0000313" key="11">
    <source>
        <dbReference type="EMBL" id="QDF64307.1"/>
    </source>
</evidence>
<accession>A0A4Y6I4S5</accession>
<evidence type="ECO:0000256" key="2">
    <source>
        <dbReference type="ARBA" id="ARBA00010581"/>
    </source>
</evidence>
<dbReference type="InterPro" id="IPR033945">
    <property type="entry name" value="Cyt_c_oxase_su3_dom"/>
</dbReference>
<keyword evidence="4 8" id="KW-0812">Transmembrane</keyword>
<evidence type="ECO:0000256" key="9">
    <source>
        <dbReference type="SAM" id="Phobius"/>
    </source>
</evidence>
<comment type="similarity">
    <text evidence="2 8">Belongs to the cytochrome c oxidase subunit 3 family.</text>
</comment>
<dbReference type="InterPro" id="IPR000298">
    <property type="entry name" value="Cyt_c_oxidase-like_su3"/>
</dbReference>
<dbReference type="EMBL" id="MH931178">
    <property type="protein sequence ID" value="QDF64307.1"/>
    <property type="molecule type" value="Genomic_DNA"/>
</dbReference>
<keyword evidence="8 11" id="KW-0496">Mitochondrion</keyword>
<evidence type="ECO:0000256" key="1">
    <source>
        <dbReference type="ARBA" id="ARBA00004141"/>
    </source>
</evidence>
<dbReference type="CDD" id="cd01665">
    <property type="entry name" value="Cyt_c_Oxidase_III"/>
    <property type="match status" value="1"/>
</dbReference>
<evidence type="ECO:0000256" key="5">
    <source>
        <dbReference type="ARBA" id="ARBA00022967"/>
    </source>
</evidence>
<dbReference type="GO" id="GO:0019646">
    <property type="term" value="P:aerobic electron transport chain"/>
    <property type="evidence" value="ECO:0007669"/>
    <property type="project" value="InterPro"/>
</dbReference>
<feature type="transmembrane region" description="Helical" evidence="9">
    <location>
        <begin position="188"/>
        <end position="206"/>
    </location>
</feature>
<reference evidence="11" key="1">
    <citation type="submission" date="2018-09" db="EMBL/GenBank/DDBJ databases">
        <authorList>
            <person name="Jesudoss Chelladurai J.R.J."/>
            <person name="Brewer M.T."/>
        </authorList>
    </citation>
    <scope>NUCLEOTIDE SEQUENCE</scope>
</reference>
<comment type="subcellular location">
    <subcellularLocation>
        <location evidence="1">Membrane</location>
        <topology evidence="1">Multi-pass membrane protein</topology>
    </subcellularLocation>
</comment>
<evidence type="ECO:0000256" key="3">
    <source>
        <dbReference type="ARBA" id="ARBA00015944"/>
    </source>
</evidence>
<dbReference type="GO" id="GO:0004129">
    <property type="term" value="F:cytochrome-c oxidase activity"/>
    <property type="evidence" value="ECO:0007669"/>
    <property type="project" value="InterPro"/>
</dbReference>
<feature type="transmembrane region" description="Helical" evidence="9">
    <location>
        <begin position="138"/>
        <end position="167"/>
    </location>
</feature>
<sequence length="208" mass="24574">MIMVCWFKDVFFEDMSGQYSDQDCRVYRQGFRLFLFSELVLFFTIFWCFLDSALCPVIWLGGVWSPWGLLTPDYLGLNAFASIFLMMNSQLLKYSLRYLKMNSNKCEVIMLISLMIGGGFICFQVYEYGHMIFSITDGIFGCIFFSGTGLHGSHVFIGVCFLLTSFIRVKMKHLNWEFLQSYTMMIDYWRFLEWMWGIMFSLFYVWGA</sequence>
<dbReference type="InterPro" id="IPR013833">
    <property type="entry name" value="Cyt_c_oxidase_su3_a-hlx"/>
</dbReference>
<name>A0A4Y6I4S5_9BILA</name>
<keyword evidence="7 9" id="KW-0472">Membrane</keyword>
<feature type="transmembrane region" description="Helical" evidence="9">
    <location>
        <begin position="39"/>
        <end position="62"/>
    </location>
</feature>
<dbReference type="Pfam" id="PF00510">
    <property type="entry name" value="COX3"/>
    <property type="match status" value="1"/>
</dbReference>
<evidence type="ECO:0000256" key="6">
    <source>
        <dbReference type="ARBA" id="ARBA00022989"/>
    </source>
</evidence>
<organism evidence="11">
    <name type="scientific">Physaloptera rara</name>
    <dbReference type="NCBI Taxonomy" id="2358290"/>
    <lineage>
        <taxon>Eukaryota</taxon>
        <taxon>Metazoa</taxon>
        <taxon>Ecdysozoa</taxon>
        <taxon>Nematoda</taxon>
        <taxon>Chromadorea</taxon>
        <taxon>Rhabditida</taxon>
        <taxon>Spirurina</taxon>
        <taxon>Spiruromorpha</taxon>
        <taxon>Physalopteroidea</taxon>
        <taxon>Physalopteridae</taxon>
        <taxon>Physaloptera</taxon>
    </lineage>
</organism>
<gene>
    <name evidence="11" type="primary">COX3</name>
</gene>